<sequence>MAPTNDQVHSAAAKVTTPAAGHLAEKATAQPPEDAFRTLLTYSVSRPHQQGSGDASSLPLADMSPSELLEKHLQLVSNCYMQQAQLVKKRNQHSGMGEDKSEEVECLKGQVCLLYVVLLYERHRRDVHMERNRRLLSKAKKIVALEEETAAYKDQLFLLEMEIKQYREKLQKCSQDAKREKAELEGAIKMLESKIAELQMKNELLTRENRSMAEQVRHTESARVALQKEVDRNAGTLMEIDMELETARSRAAMSSSYRQQVESLQKELVALGEMYKRLEARLQASEPRPQTDAELALCQEAALNEVAGIRHQLEAKQNQVEALSCRVKQLESTLSSRDAKVRDLKDQLERMEAIHKEQLQTKECRINALIGVCQRIEAHLVEARYCTEQKRESSSEASGGFDEMCASMELDGSSPTVDPTGLLGSYTSNTEMTPVSDMLKEAEQAVCCAEQQPSPLVEALELSGTIRAHEEEPQINVADEKTSDLL</sequence>
<evidence type="ECO:0000313" key="2">
    <source>
        <dbReference type="Proteomes" id="UP000821845"/>
    </source>
</evidence>
<name>A0ACB7THT6_HYAAI</name>
<comment type="caution">
    <text evidence="1">The sequence shown here is derived from an EMBL/GenBank/DDBJ whole genome shotgun (WGS) entry which is preliminary data.</text>
</comment>
<proteinExistence type="predicted"/>
<gene>
    <name evidence="1" type="ORF">HPB50_009255</name>
</gene>
<reference evidence="1" key="1">
    <citation type="submission" date="2020-05" db="EMBL/GenBank/DDBJ databases">
        <title>Large-scale comparative analyses of tick genomes elucidate their genetic diversity and vector capacities.</title>
        <authorList>
            <person name="Jia N."/>
            <person name="Wang J."/>
            <person name="Shi W."/>
            <person name="Du L."/>
            <person name="Sun Y."/>
            <person name="Zhan W."/>
            <person name="Jiang J."/>
            <person name="Wang Q."/>
            <person name="Zhang B."/>
            <person name="Ji P."/>
            <person name="Sakyi L.B."/>
            <person name="Cui X."/>
            <person name="Yuan T."/>
            <person name="Jiang B."/>
            <person name="Yang W."/>
            <person name="Lam T.T.-Y."/>
            <person name="Chang Q."/>
            <person name="Ding S."/>
            <person name="Wang X."/>
            <person name="Zhu J."/>
            <person name="Ruan X."/>
            <person name="Zhao L."/>
            <person name="Wei J."/>
            <person name="Que T."/>
            <person name="Du C."/>
            <person name="Cheng J."/>
            <person name="Dai P."/>
            <person name="Han X."/>
            <person name="Huang E."/>
            <person name="Gao Y."/>
            <person name="Liu J."/>
            <person name="Shao H."/>
            <person name="Ye R."/>
            <person name="Li L."/>
            <person name="Wei W."/>
            <person name="Wang X."/>
            <person name="Wang C."/>
            <person name="Yang T."/>
            <person name="Huo Q."/>
            <person name="Li W."/>
            <person name="Guo W."/>
            <person name="Chen H."/>
            <person name="Zhou L."/>
            <person name="Ni X."/>
            <person name="Tian J."/>
            <person name="Zhou Y."/>
            <person name="Sheng Y."/>
            <person name="Liu T."/>
            <person name="Pan Y."/>
            <person name="Xia L."/>
            <person name="Li J."/>
            <person name="Zhao F."/>
            <person name="Cao W."/>
        </authorList>
    </citation>
    <scope>NUCLEOTIDE SEQUENCE</scope>
    <source>
        <strain evidence="1">Hyas-2018</strain>
    </source>
</reference>
<organism evidence="1 2">
    <name type="scientific">Hyalomma asiaticum</name>
    <name type="common">Tick</name>
    <dbReference type="NCBI Taxonomy" id="266040"/>
    <lineage>
        <taxon>Eukaryota</taxon>
        <taxon>Metazoa</taxon>
        <taxon>Ecdysozoa</taxon>
        <taxon>Arthropoda</taxon>
        <taxon>Chelicerata</taxon>
        <taxon>Arachnida</taxon>
        <taxon>Acari</taxon>
        <taxon>Parasitiformes</taxon>
        <taxon>Ixodida</taxon>
        <taxon>Ixodoidea</taxon>
        <taxon>Ixodidae</taxon>
        <taxon>Hyalomminae</taxon>
        <taxon>Hyalomma</taxon>
    </lineage>
</organism>
<protein>
    <submittedName>
        <fullName evidence="1">Uncharacterized protein</fullName>
    </submittedName>
</protein>
<evidence type="ECO:0000313" key="1">
    <source>
        <dbReference type="EMBL" id="KAH6945589.1"/>
    </source>
</evidence>
<dbReference type="Proteomes" id="UP000821845">
    <property type="component" value="Chromosome 1"/>
</dbReference>
<dbReference type="EMBL" id="CM023481">
    <property type="protein sequence ID" value="KAH6945589.1"/>
    <property type="molecule type" value="Genomic_DNA"/>
</dbReference>
<accession>A0ACB7THT6</accession>
<keyword evidence="2" id="KW-1185">Reference proteome</keyword>